<name>A0ABY6NXY4_9NOCA</name>
<dbReference type="RefSeq" id="WP_265382337.1">
    <property type="nucleotide sequence ID" value="NZ_CP110615.1"/>
</dbReference>
<protein>
    <submittedName>
        <fullName evidence="1">DUF885 domain-containing protein</fullName>
    </submittedName>
</protein>
<evidence type="ECO:0000313" key="2">
    <source>
        <dbReference type="Proteomes" id="UP001164965"/>
    </source>
</evidence>
<keyword evidence="2" id="KW-1185">Reference proteome</keyword>
<dbReference type="PANTHER" id="PTHR33361">
    <property type="entry name" value="GLR0591 PROTEIN"/>
    <property type="match status" value="1"/>
</dbReference>
<accession>A0ABY6NXY4</accession>
<organism evidence="1 2">
    <name type="scientific">Rhodococcus antarcticus</name>
    <dbReference type="NCBI Taxonomy" id="2987751"/>
    <lineage>
        <taxon>Bacteria</taxon>
        <taxon>Bacillati</taxon>
        <taxon>Actinomycetota</taxon>
        <taxon>Actinomycetes</taxon>
        <taxon>Mycobacteriales</taxon>
        <taxon>Nocardiaceae</taxon>
        <taxon>Rhodococcus</taxon>
    </lineage>
</organism>
<dbReference type="Proteomes" id="UP001164965">
    <property type="component" value="Chromosome"/>
</dbReference>
<dbReference type="InterPro" id="IPR010281">
    <property type="entry name" value="DUF885"/>
</dbReference>
<sequence length="553" mass="60106">MPPTPRRIADAHLDALAHLSPITATGLGLPYRQDELDDYSPAGTAAQADLLRATLAELAAVPTAVLTDPAEARCATLLRERLGSELTQIEHGEDLRAIRNLFSPMHEVRTVFAMMPRTTDAEWADVAARVAAVPTAYAGYTETLRVGLGDGILAGARQVRTAVVQLTEWLDGGYFASVVADGPATMRAELDAAAQAADAACRELREFLEVTYAPAAVTEPDTCGRDRYARAARQWTGSEVDLDEAYSWAWTELHRLDAELCAEADKVRPGATPAEAMAWLSTDGEAVDGEEAVRAWLQQVMDTAIAELDGTHFDLADQVKVVEAMIAPAGGAAAPYYTRPSLDFSRPGRTWLPAMGRTRFPLWDLTSTWYHEGVPGHHLQLAQWTLVAPQLSKYQTSIGSVGANVEGWALYAERLMDELGYLRTPGERIGYLDAQQMRAVRVIIDIGMHCALEIPAGAGFHEGETWTPELAREFFGLHCGRDAGFLDSELIRYLGMPGQAISYKLGERAWLQGREAAQAEQGAAFDLKSWHMAALSLGSLGLDDLVEALRTCA</sequence>
<gene>
    <name evidence="1" type="ORF">RHODO2019_13845</name>
</gene>
<dbReference type="Pfam" id="PF05960">
    <property type="entry name" value="DUF885"/>
    <property type="match status" value="1"/>
</dbReference>
<dbReference type="PANTHER" id="PTHR33361:SF2">
    <property type="entry name" value="DUF885 DOMAIN-CONTAINING PROTEIN"/>
    <property type="match status" value="1"/>
</dbReference>
<reference evidence="1" key="1">
    <citation type="submission" date="2022-10" db="EMBL/GenBank/DDBJ databases">
        <title>Rhodococcus sp.75.</title>
        <authorList>
            <person name="Sun M."/>
        </authorList>
    </citation>
    <scope>NUCLEOTIDE SEQUENCE</scope>
    <source>
        <strain evidence="1">75</strain>
    </source>
</reference>
<proteinExistence type="predicted"/>
<evidence type="ECO:0000313" key="1">
    <source>
        <dbReference type="EMBL" id="UZJ24230.1"/>
    </source>
</evidence>
<dbReference type="EMBL" id="CP110615">
    <property type="protein sequence ID" value="UZJ24230.1"/>
    <property type="molecule type" value="Genomic_DNA"/>
</dbReference>